<dbReference type="EMBL" id="LJSX01000044">
    <property type="protein sequence ID" value="KPQ08681.1"/>
    <property type="molecule type" value="Genomic_DNA"/>
</dbReference>
<accession>A0A0P7XMT5</accession>
<dbReference type="EMBL" id="FMBM01000002">
    <property type="protein sequence ID" value="SCC81191.1"/>
    <property type="molecule type" value="Genomic_DNA"/>
</dbReference>
<dbReference type="STRING" id="1653334.GA0071312_2126"/>
<keyword evidence="4" id="KW-1185">Reference proteome</keyword>
<evidence type="ECO:0000313" key="4">
    <source>
        <dbReference type="Proteomes" id="UP000182800"/>
    </source>
</evidence>
<reference evidence="1 3" key="1">
    <citation type="submission" date="2015-09" db="EMBL/GenBank/DDBJ databases">
        <title>Identification and resolution of microdiversity through metagenomic sequencing of parallel consortia.</title>
        <authorList>
            <person name="Nelson W.C."/>
            <person name="Romine M.F."/>
            <person name="Lindemann S.R."/>
        </authorList>
    </citation>
    <scope>NUCLEOTIDE SEQUENCE [LARGE SCALE GENOMIC DNA]</scope>
    <source>
        <strain evidence="1">HL-109</strain>
    </source>
</reference>
<proteinExistence type="predicted"/>
<evidence type="ECO:0000313" key="1">
    <source>
        <dbReference type="EMBL" id="KPQ08681.1"/>
    </source>
</evidence>
<sequence>MLQQSRALILVKALPQPSKKHKETVCCAGVTADGSWKRLYPIRFRQLDEGSTFRRWDWVDFEYALPPQDKRRESCKVFEDRIRVAGHMKQNERARFLNPLIVPSINEAAARGMSLALIRPRRTSFHFKRKSAERIAREREHFAAVERQTSFLDADLKALEPTPYDFRFRFEDSGRRRHFMCGDWEVHTTFRKRRNEYGSDEAALKWMDEKFNEEYPRKGMAFAVGNVAKRPQTWMLLGVIRLDEVAQGELDF</sequence>
<evidence type="ECO:0000313" key="2">
    <source>
        <dbReference type="EMBL" id="SCC81191.1"/>
    </source>
</evidence>
<gene>
    <name evidence="2" type="ORF">GA0071312_2126</name>
    <name evidence="1" type="ORF">HLUCCO17_17405</name>
</gene>
<reference evidence="2 4" key="2">
    <citation type="submission" date="2016-08" db="EMBL/GenBank/DDBJ databases">
        <authorList>
            <person name="Varghese N."/>
            <person name="Submissions Spin"/>
        </authorList>
    </citation>
    <scope>NUCLEOTIDE SEQUENCE [LARGE SCALE GENOMIC DNA]</scope>
    <source>
        <strain evidence="2 4">HL-109</strain>
    </source>
</reference>
<dbReference type="Proteomes" id="UP000182800">
    <property type="component" value="Unassembled WGS sequence"/>
</dbReference>
<dbReference type="Proteomes" id="UP000050497">
    <property type="component" value="Unassembled WGS sequence"/>
</dbReference>
<name>A0A0P7XMT5_9HYPH</name>
<evidence type="ECO:0000313" key="3">
    <source>
        <dbReference type="Proteomes" id="UP000050497"/>
    </source>
</evidence>
<protein>
    <submittedName>
        <fullName evidence="1">Uncharacterized protein</fullName>
    </submittedName>
</protein>
<organism evidence="1 3">
    <name type="scientific">Saliniramus fredricksonii</name>
    <dbReference type="NCBI Taxonomy" id="1653334"/>
    <lineage>
        <taxon>Bacteria</taxon>
        <taxon>Pseudomonadati</taxon>
        <taxon>Pseudomonadota</taxon>
        <taxon>Alphaproteobacteria</taxon>
        <taxon>Hyphomicrobiales</taxon>
        <taxon>Salinarimonadaceae</taxon>
        <taxon>Saliniramus</taxon>
    </lineage>
</organism>
<comment type="caution">
    <text evidence="1">The sequence shown here is derived from an EMBL/GenBank/DDBJ whole genome shotgun (WGS) entry which is preliminary data.</text>
</comment>
<dbReference type="AlphaFoldDB" id="A0A0P7XMT5"/>